<keyword evidence="3" id="KW-1185">Reference proteome</keyword>
<feature type="signal peptide" evidence="1">
    <location>
        <begin position="1"/>
        <end position="23"/>
    </location>
</feature>
<name>A0ABU5E6K3_9PROT</name>
<protein>
    <submittedName>
        <fullName evidence="2">Uncharacterized protein</fullName>
    </submittedName>
</protein>
<evidence type="ECO:0000313" key="3">
    <source>
        <dbReference type="Proteomes" id="UP001279642"/>
    </source>
</evidence>
<reference evidence="2 3" key="1">
    <citation type="journal article" date="2016" name="Antonie Van Leeuwenhoek">
        <title>Dongia soli sp. nov., isolated from soil from Dokdo, Korea.</title>
        <authorList>
            <person name="Kim D.U."/>
            <person name="Lee H."/>
            <person name="Kim H."/>
            <person name="Kim S.G."/>
            <person name="Ka J.O."/>
        </authorList>
    </citation>
    <scope>NUCLEOTIDE SEQUENCE [LARGE SCALE GENOMIC DNA]</scope>
    <source>
        <strain evidence="2 3">D78</strain>
    </source>
</reference>
<organism evidence="2 3">
    <name type="scientific">Dongia soli</name>
    <dbReference type="NCBI Taxonomy" id="600628"/>
    <lineage>
        <taxon>Bacteria</taxon>
        <taxon>Pseudomonadati</taxon>
        <taxon>Pseudomonadota</taxon>
        <taxon>Alphaproteobacteria</taxon>
        <taxon>Rhodospirillales</taxon>
        <taxon>Dongiaceae</taxon>
        <taxon>Dongia</taxon>
    </lineage>
</organism>
<comment type="caution">
    <text evidence="2">The sequence shown here is derived from an EMBL/GenBank/DDBJ whole genome shotgun (WGS) entry which is preliminary data.</text>
</comment>
<evidence type="ECO:0000256" key="1">
    <source>
        <dbReference type="SAM" id="SignalP"/>
    </source>
</evidence>
<evidence type="ECO:0000313" key="2">
    <source>
        <dbReference type="EMBL" id="MDY0881896.1"/>
    </source>
</evidence>
<gene>
    <name evidence="2" type="ORF">SMD27_03510</name>
</gene>
<dbReference type="EMBL" id="JAXCLW010000001">
    <property type="protein sequence ID" value="MDY0881896.1"/>
    <property type="molecule type" value="Genomic_DNA"/>
</dbReference>
<sequence>MMKRFCALVICLLLTGCSLWPWSADEETTTAIPTIGVISALSERITLAQVNSVGWEKSSYQFPLEDWQIDATASSEAERLLRKRGYDVRPVRYDRKAFSANALGGPVARGGLLDRKRPALAPVIRSAVQPNDLDLYLVLVEASVPLGALDPHGVALLRLGGEPTAVALYHAFLIDGHTGETVEDIHAEPLGNGWYQLARVDGPYAEMHKSVWPKPITAWTASQRQDFQAKIEDLLHPSLRKTLDQLDLDRR</sequence>
<keyword evidence="1" id="KW-0732">Signal</keyword>
<proteinExistence type="predicted"/>
<dbReference type="PROSITE" id="PS51257">
    <property type="entry name" value="PROKAR_LIPOPROTEIN"/>
    <property type="match status" value="1"/>
</dbReference>
<accession>A0ABU5E6K3</accession>
<feature type="chain" id="PRO_5047337646" evidence="1">
    <location>
        <begin position="24"/>
        <end position="251"/>
    </location>
</feature>
<dbReference type="Proteomes" id="UP001279642">
    <property type="component" value="Unassembled WGS sequence"/>
</dbReference>
<dbReference type="RefSeq" id="WP_320506938.1">
    <property type="nucleotide sequence ID" value="NZ_JAXCLW010000001.1"/>
</dbReference>